<dbReference type="OrthoDB" id="7781699at2"/>
<keyword evidence="1" id="KW-0732">Signal</keyword>
<dbReference type="EMBL" id="WMIF01000001">
    <property type="protein sequence ID" value="MTH33305.1"/>
    <property type="molecule type" value="Genomic_DNA"/>
</dbReference>
<dbReference type="RefSeq" id="WP_155062869.1">
    <property type="nucleotide sequence ID" value="NZ_WMIF01000001.1"/>
</dbReference>
<dbReference type="AlphaFoldDB" id="A0A844GZU7"/>
<evidence type="ECO:0000313" key="2">
    <source>
        <dbReference type="EMBL" id="MTH33305.1"/>
    </source>
</evidence>
<proteinExistence type="predicted"/>
<evidence type="ECO:0000313" key="3">
    <source>
        <dbReference type="Proteomes" id="UP000442533"/>
    </source>
</evidence>
<evidence type="ECO:0008006" key="4">
    <source>
        <dbReference type="Google" id="ProtNLM"/>
    </source>
</evidence>
<feature type="signal peptide" evidence="1">
    <location>
        <begin position="1"/>
        <end position="20"/>
    </location>
</feature>
<name>A0A844GZU7_9RHOB</name>
<sequence>MLNKFAIAAVALTVAAPAFAGTVNSGDRMQAALLGLDAGQFTTSQLGQIASEKHADRRAALVKFLTEQSSRGINSAVASDDTLGHSANFGLVTHIGSDN</sequence>
<dbReference type="Proteomes" id="UP000442533">
    <property type="component" value="Unassembled WGS sequence"/>
</dbReference>
<evidence type="ECO:0000256" key="1">
    <source>
        <dbReference type="SAM" id="SignalP"/>
    </source>
</evidence>
<accession>A0A844GZU7</accession>
<comment type="caution">
    <text evidence="2">The sequence shown here is derived from an EMBL/GenBank/DDBJ whole genome shotgun (WGS) entry which is preliminary data.</text>
</comment>
<protein>
    <recommendedName>
        <fullName evidence="4">DUF4148 domain-containing protein</fullName>
    </recommendedName>
</protein>
<organism evidence="2 3">
    <name type="scientific">Paracoccus limosus</name>
    <dbReference type="NCBI Taxonomy" id="913252"/>
    <lineage>
        <taxon>Bacteria</taxon>
        <taxon>Pseudomonadati</taxon>
        <taxon>Pseudomonadota</taxon>
        <taxon>Alphaproteobacteria</taxon>
        <taxon>Rhodobacterales</taxon>
        <taxon>Paracoccaceae</taxon>
        <taxon>Paracoccus</taxon>
    </lineage>
</organism>
<keyword evidence="3" id="KW-1185">Reference proteome</keyword>
<reference evidence="2 3" key="1">
    <citation type="submission" date="2019-11" db="EMBL/GenBank/DDBJ databases">
        <authorList>
            <person name="Dong K."/>
        </authorList>
    </citation>
    <scope>NUCLEOTIDE SEQUENCE [LARGE SCALE GENOMIC DNA]</scope>
    <source>
        <strain evidence="2 3">JCM 17370</strain>
    </source>
</reference>
<feature type="chain" id="PRO_5032953772" description="DUF4148 domain-containing protein" evidence="1">
    <location>
        <begin position="21"/>
        <end position="99"/>
    </location>
</feature>
<gene>
    <name evidence="2" type="ORF">GL279_01690</name>
</gene>